<dbReference type="GO" id="GO:0016301">
    <property type="term" value="F:kinase activity"/>
    <property type="evidence" value="ECO:0007669"/>
    <property type="project" value="UniProtKB-KW"/>
</dbReference>
<dbReference type="CDD" id="cd13970">
    <property type="entry name" value="ABC1_ADCK3"/>
    <property type="match status" value="1"/>
</dbReference>
<comment type="caution">
    <text evidence="6">The sequence shown here is derived from an EMBL/GenBank/DDBJ whole genome shotgun (WGS) entry which is preliminary data.</text>
</comment>
<evidence type="ECO:0000313" key="7">
    <source>
        <dbReference type="Proteomes" id="UP001300745"/>
    </source>
</evidence>
<proteinExistence type="inferred from homology"/>
<evidence type="ECO:0000313" key="6">
    <source>
        <dbReference type="EMBL" id="MCX2938535.1"/>
    </source>
</evidence>
<evidence type="ECO:0000256" key="3">
    <source>
        <dbReference type="ARBA" id="ARBA00022741"/>
    </source>
</evidence>
<keyword evidence="2" id="KW-0808">Transferase</keyword>
<comment type="similarity">
    <text evidence="1">Belongs to the protein kinase superfamily. ADCK protein kinase family.</text>
</comment>
<dbReference type="EMBL" id="JAPJDO010000015">
    <property type="protein sequence ID" value="MCX2938535.1"/>
    <property type="molecule type" value="Genomic_DNA"/>
</dbReference>
<sequence>MPLASLTAHAACGRVIAGLRERAGQDGALERFHLSTAARYAELLGRSRGVLMKAGQILSMADTREWGGGGFGPYLDALKQVQCEVPPMDPVLVRQLLDAQLGAGVGQFAEFVDQPIATASIGQVHRAVLRDGRAVAVKVQYPGVARAIEDDLANAELLGTFLKVVRAATAMRTDVGDVAREVAARIREEVDYRHEAATIKAFGELYRGHPFIRIPQVVDEASGDRVLTMTYLDGMDWAQAQHADQDLKNTWAETIMRFNYSTGRLSNLLHGDPHPGNYRYFGDGTVGFLDFGCVQVKTQHECYGWTALIRAAVDGRKADMRDLAAQMGLLDADPTLTADELYRWAVDLMYDFIAAPQPVTYTPEFRARRIRSMFDFRDRDHTLARVSLPAMMAFTARIQLNLVNICTTLGATLPVRAILDDTDGVAEPITALGRQHHAWVRERGLRLVPPHVCGGPAQ</sequence>
<keyword evidence="4" id="KW-0067">ATP-binding</keyword>
<dbReference type="PANTHER" id="PTHR43851">
    <property type="match status" value="1"/>
</dbReference>
<accession>A0ABT3SG90</accession>
<feature type="domain" description="ABC1 atypical kinase-like" evidence="5">
    <location>
        <begin position="81"/>
        <end position="317"/>
    </location>
</feature>
<dbReference type="InterPro" id="IPR011009">
    <property type="entry name" value="Kinase-like_dom_sf"/>
</dbReference>
<organism evidence="6 7">
    <name type="scientific">Mycobacterium pinniadriaticum</name>
    <dbReference type="NCBI Taxonomy" id="2994102"/>
    <lineage>
        <taxon>Bacteria</taxon>
        <taxon>Bacillati</taxon>
        <taxon>Actinomycetota</taxon>
        <taxon>Actinomycetes</taxon>
        <taxon>Mycobacteriales</taxon>
        <taxon>Mycobacteriaceae</taxon>
        <taxon>Mycobacterium</taxon>
    </lineage>
</organism>
<evidence type="ECO:0000256" key="4">
    <source>
        <dbReference type="ARBA" id="ARBA00022840"/>
    </source>
</evidence>
<dbReference type="SUPFAM" id="SSF56112">
    <property type="entry name" value="Protein kinase-like (PK-like)"/>
    <property type="match status" value="1"/>
</dbReference>
<evidence type="ECO:0000259" key="5">
    <source>
        <dbReference type="Pfam" id="PF03109"/>
    </source>
</evidence>
<gene>
    <name evidence="6" type="ORF">ORI27_17685</name>
</gene>
<dbReference type="PANTHER" id="PTHR43851:SF3">
    <property type="entry name" value="COENZYME Q8"/>
    <property type="match status" value="1"/>
</dbReference>
<evidence type="ECO:0000256" key="2">
    <source>
        <dbReference type="ARBA" id="ARBA00022679"/>
    </source>
</evidence>
<keyword evidence="6" id="KW-0418">Kinase</keyword>
<dbReference type="Pfam" id="PF03109">
    <property type="entry name" value="ABC1"/>
    <property type="match status" value="1"/>
</dbReference>
<dbReference type="InterPro" id="IPR004147">
    <property type="entry name" value="ABC1_dom"/>
</dbReference>
<dbReference type="Proteomes" id="UP001300745">
    <property type="component" value="Unassembled WGS sequence"/>
</dbReference>
<dbReference type="InterPro" id="IPR051409">
    <property type="entry name" value="Atypical_kinase_ADCK"/>
</dbReference>
<dbReference type="InterPro" id="IPR034646">
    <property type="entry name" value="ADCK3_dom"/>
</dbReference>
<evidence type="ECO:0000256" key="1">
    <source>
        <dbReference type="ARBA" id="ARBA00009670"/>
    </source>
</evidence>
<protein>
    <submittedName>
        <fullName evidence="6">AarF/ABC1/UbiB kinase family protein</fullName>
    </submittedName>
</protein>
<keyword evidence="3" id="KW-0547">Nucleotide-binding</keyword>
<dbReference type="RefSeq" id="WP_265998279.1">
    <property type="nucleotide sequence ID" value="NZ_JAPJDN010000015.1"/>
</dbReference>
<reference evidence="6 7" key="1">
    <citation type="submission" date="2022-11" db="EMBL/GenBank/DDBJ databases">
        <title>Mycobacterium sp. nov.</title>
        <authorList>
            <person name="Papic B."/>
            <person name="Spicic S."/>
            <person name="Duvnjak S."/>
        </authorList>
    </citation>
    <scope>NUCLEOTIDE SEQUENCE [LARGE SCALE GENOMIC DNA]</scope>
    <source>
        <strain evidence="6 7">CVI_P4</strain>
    </source>
</reference>
<name>A0ABT3SG90_9MYCO</name>
<keyword evidence="7" id="KW-1185">Reference proteome</keyword>